<evidence type="ECO:0000313" key="1">
    <source>
        <dbReference type="EMBL" id="GGM27443.1"/>
    </source>
</evidence>
<reference evidence="1" key="1">
    <citation type="journal article" date="2014" name="Int. J. Syst. Evol. Microbiol.">
        <title>Complete genome sequence of Corynebacterium casei LMG S-19264T (=DSM 44701T), isolated from a smear-ripened cheese.</title>
        <authorList>
            <consortium name="US DOE Joint Genome Institute (JGI-PGF)"/>
            <person name="Walter F."/>
            <person name="Albersmeier A."/>
            <person name="Kalinowski J."/>
            <person name="Ruckert C."/>
        </authorList>
    </citation>
    <scope>NUCLEOTIDE SEQUENCE</scope>
    <source>
        <strain evidence="1">CGMCC 4.7312</strain>
    </source>
</reference>
<protein>
    <submittedName>
        <fullName evidence="1">Uncharacterized protein</fullName>
    </submittedName>
</protein>
<dbReference type="Proteomes" id="UP000608890">
    <property type="component" value="Unassembled WGS sequence"/>
</dbReference>
<organism evidence="1 2">
    <name type="scientific">Micromonospora sonchi</name>
    <dbReference type="NCBI Taxonomy" id="1763543"/>
    <lineage>
        <taxon>Bacteria</taxon>
        <taxon>Bacillati</taxon>
        <taxon>Actinomycetota</taxon>
        <taxon>Actinomycetes</taxon>
        <taxon>Micromonosporales</taxon>
        <taxon>Micromonosporaceae</taxon>
        <taxon>Micromonospora</taxon>
    </lineage>
</organism>
<accession>A0A917TME2</accession>
<keyword evidence="2" id="KW-1185">Reference proteome</keyword>
<dbReference type="EMBL" id="BMNB01000003">
    <property type="protein sequence ID" value="GGM27443.1"/>
    <property type="molecule type" value="Genomic_DNA"/>
</dbReference>
<gene>
    <name evidence="1" type="ORF">GCM10011608_10260</name>
</gene>
<comment type="caution">
    <text evidence="1">The sequence shown here is derived from an EMBL/GenBank/DDBJ whole genome shotgun (WGS) entry which is preliminary data.</text>
</comment>
<proteinExistence type="predicted"/>
<sequence>MASKIYEINVFHNGRPVRDINPFLTAIDLDDASETKRDLNRHLLGAVLRSGARRDLAHEFHLEVRDIDTDGKGRGPVLWRWAMPASEGE</sequence>
<evidence type="ECO:0000313" key="2">
    <source>
        <dbReference type="Proteomes" id="UP000608890"/>
    </source>
</evidence>
<dbReference type="RefSeq" id="WP_189041068.1">
    <property type="nucleotide sequence ID" value="NZ_BMNB01000003.1"/>
</dbReference>
<dbReference type="AlphaFoldDB" id="A0A917TME2"/>
<name>A0A917TME2_9ACTN</name>
<reference evidence="1" key="2">
    <citation type="submission" date="2020-09" db="EMBL/GenBank/DDBJ databases">
        <authorList>
            <person name="Sun Q."/>
            <person name="Zhou Y."/>
        </authorList>
    </citation>
    <scope>NUCLEOTIDE SEQUENCE</scope>
    <source>
        <strain evidence="1">CGMCC 4.7312</strain>
    </source>
</reference>